<comment type="subcellular location">
    <subcellularLocation>
        <location evidence="1 10">Cell outer membrane</location>
        <topology evidence="1 10">Multi-pass membrane protein</topology>
    </subcellularLocation>
</comment>
<keyword evidence="3 10" id="KW-1134">Transmembrane beta strand</keyword>
<evidence type="ECO:0000256" key="1">
    <source>
        <dbReference type="ARBA" id="ARBA00004571"/>
    </source>
</evidence>
<evidence type="ECO:0000256" key="11">
    <source>
        <dbReference type="RuleBase" id="RU003357"/>
    </source>
</evidence>
<protein>
    <submittedName>
        <fullName evidence="14">TonB-dependent receptor</fullName>
    </submittedName>
</protein>
<name>A0ABT8D2W0_9RHOB</name>
<dbReference type="InterPro" id="IPR039426">
    <property type="entry name" value="TonB-dep_rcpt-like"/>
</dbReference>
<evidence type="ECO:0000256" key="8">
    <source>
        <dbReference type="ARBA" id="ARBA00023136"/>
    </source>
</evidence>
<dbReference type="Gene3D" id="2.40.170.20">
    <property type="entry name" value="TonB-dependent receptor, beta-barrel domain"/>
    <property type="match status" value="1"/>
</dbReference>
<evidence type="ECO:0000256" key="9">
    <source>
        <dbReference type="ARBA" id="ARBA00023237"/>
    </source>
</evidence>
<dbReference type="PANTHER" id="PTHR30069">
    <property type="entry name" value="TONB-DEPENDENT OUTER MEMBRANE RECEPTOR"/>
    <property type="match status" value="1"/>
</dbReference>
<keyword evidence="8 10" id="KW-0472">Membrane</keyword>
<keyword evidence="2 10" id="KW-0813">Transport</keyword>
<keyword evidence="4 10" id="KW-0812">Transmembrane</keyword>
<keyword evidence="7 11" id="KW-0798">TonB box</keyword>
<keyword evidence="9 10" id="KW-0998">Cell outer membrane</keyword>
<dbReference type="PANTHER" id="PTHR30069:SF53">
    <property type="entry name" value="COLICIN I RECEPTOR-RELATED"/>
    <property type="match status" value="1"/>
</dbReference>
<gene>
    <name evidence="14" type="ORF">QWZ10_03715</name>
</gene>
<evidence type="ECO:0000256" key="10">
    <source>
        <dbReference type="PROSITE-ProRule" id="PRU01360"/>
    </source>
</evidence>
<dbReference type="InterPro" id="IPR012910">
    <property type="entry name" value="Plug_dom"/>
</dbReference>
<evidence type="ECO:0000313" key="14">
    <source>
        <dbReference type="EMBL" id="MDN3711153.1"/>
    </source>
</evidence>
<reference evidence="15" key="1">
    <citation type="journal article" date="2019" name="Int. J. Syst. Evol. Microbiol.">
        <title>The Global Catalogue of Microorganisms (GCM) 10K type strain sequencing project: providing services to taxonomists for standard genome sequencing and annotation.</title>
        <authorList>
            <consortium name="The Broad Institute Genomics Platform"/>
            <consortium name="The Broad Institute Genome Sequencing Center for Infectious Disease"/>
            <person name="Wu L."/>
            <person name="Ma J."/>
        </authorList>
    </citation>
    <scope>NUCLEOTIDE SEQUENCE [LARGE SCALE GENOMIC DNA]</scope>
    <source>
        <strain evidence="15">CECT 8482</strain>
    </source>
</reference>
<evidence type="ECO:0000256" key="7">
    <source>
        <dbReference type="ARBA" id="ARBA00023077"/>
    </source>
</evidence>
<evidence type="ECO:0000259" key="12">
    <source>
        <dbReference type="Pfam" id="PF00593"/>
    </source>
</evidence>
<dbReference type="SUPFAM" id="SSF56935">
    <property type="entry name" value="Porins"/>
    <property type="match status" value="1"/>
</dbReference>
<dbReference type="Pfam" id="PF00593">
    <property type="entry name" value="TonB_dep_Rec_b-barrel"/>
    <property type="match status" value="1"/>
</dbReference>
<evidence type="ECO:0000256" key="2">
    <source>
        <dbReference type="ARBA" id="ARBA00022448"/>
    </source>
</evidence>
<feature type="domain" description="TonB-dependent receptor plug" evidence="13">
    <location>
        <begin position="4"/>
        <end position="71"/>
    </location>
</feature>
<keyword evidence="15" id="KW-1185">Reference proteome</keyword>
<comment type="caution">
    <text evidence="14">The sequence shown here is derived from an EMBL/GenBank/DDBJ whole genome shotgun (WGS) entry which is preliminary data.</text>
</comment>
<evidence type="ECO:0000259" key="13">
    <source>
        <dbReference type="Pfam" id="PF07715"/>
    </source>
</evidence>
<dbReference type="Pfam" id="PF07715">
    <property type="entry name" value="Plug"/>
    <property type="match status" value="1"/>
</dbReference>
<dbReference type="Gene3D" id="2.170.130.10">
    <property type="entry name" value="TonB-dependent receptor, plug domain"/>
    <property type="match status" value="1"/>
</dbReference>
<keyword evidence="5" id="KW-0732">Signal</keyword>
<evidence type="ECO:0000256" key="4">
    <source>
        <dbReference type="ARBA" id="ARBA00022692"/>
    </source>
</evidence>
<comment type="similarity">
    <text evidence="10 11">Belongs to the TonB-dependent receptor family.</text>
</comment>
<dbReference type="CDD" id="cd01347">
    <property type="entry name" value="ligand_gated_channel"/>
    <property type="match status" value="1"/>
</dbReference>
<accession>A0ABT8D2W0</accession>
<evidence type="ECO:0000256" key="3">
    <source>
        <dbReference type="ARBA" id="ARBA00022452"/>
    </source>
</evidence>
<evidence type="ECO:0000256" key="6">
    <source>
        <dbReference type="ARBA" id="ARBA00023065"/>
    </source>
</evidence>
<keyword evidence="6" id="KW-0406">Ion transport</keyword>
<dbReference type="InterPro" id="IPR036942">
    <property type="entry name" value="Beta-barrel_TonB_sf"/>
</dbReference>
<keyword evidence="14" id="KW-0675">Receptor</keyword>
<organism evidence="14 15">
    <name type="scientific">Paracoccus cavernae</name>
    <dbReference type="NCBI Taxonomy" id="1571207"/>
    <lineage>
        <taxon>Bacteria</taxon>
        <taxon>Pseudomonadati</taxon>
        <taxon>Pseudomonadota</taxon>
        <taxon>Alphaproteobacteria</taxon>
        <taxon>Rhodobacterales</taxon>
        <taxon>Paracoccaceae</taxon>
        <taxon>Paracoccus</taxon>
    </lineage>
</organism>
<evidence type="ECO:0000256" key="5">
    <source>
        <dbReference type="ARBA" id="ARBA00022729"/>
    </source>
</evidence>
<dbReference type="InterPro" id="IPR000531">
    <property type="entry name" value="Beta-barrel_TonB"/>
</dbReference>
<dbReference type="PROSITE" id="PS52016">
    <property type="entry name" value="TONB_DEPENDENT_REC_3"/>
    <property type="match status" value="1"/>
</dbReference>
<dbReference type="Proteomes" id="UP001243846">
    <property type="component" value="Unassembled WGS sequence"/>
</dbReference>
<feature type="domain" description="TonB-dependent receptor-like beta-barrel" evidence="12">
    <location>
        <begin position="101"/>
        <end position="522"/>
    </location>
</feature>
<proteinExistence type="inferred from homology"/>
<dbReference type="EMBL" id="JAUFRC010000001">
    <property type="protein sequence ID" value="MDN3711153.1"/>
    <property type="molecule type" value="Genomic_DNA"/>
</dbReference>
<evidence type="ECO:0000313" key="15">
    <source>
        <dbReference type="Proteomes" id="UP001243846"/>
    </source>
</evidence>
<sequence>MSVSETGLSFGSIRMRGAPANHTLVLVDGVEARGGGEAFILSGMGIGEVERLEILRGPQSVFFGSRASAGVVNIITRRSTEPGTGGEIRAMVGDGYDASAFAYARGAQGGVSLSYGARDDHGYDASGKGGEKDGSRRRSLTLSGDWQATETLRFGLTQSQARETYGYDNSDYLATGEADYMQDIRDLNSKRDERIGQVFAEFDTLDGRLTHRLSYERSRYAQDFPGDFPVQMLGVTRALKYRASLSLDGVEVEAANHLLNIMAEQIRWSESATGIAAQEKSTDSVALEYRGFYGNGLDVQAGIRRDNNKGFRDFTSWNLGLSKDFGNGLRLHASAGAGMTNPTFTELFGYPGWSVGNPDLSPEVNRSIDIGLAAETADGRGQVDVTLFREKLTDMISSGSCATGFCSVNVAGDTVRRGVEIAGSYALRDNFSLRGSYSYIDVDQSDGARAVYIPRHEAVLGASYQHGQGTVGADLRHVAGVYAPQGWVGGTTAELPDFTTLDLYGDYALNDRVKLVARVENVFDTETKEAWGYGWRGRSAQIGFSTNW</sequence>
<dbReference type="InterPro" id="IPR037066">
    <property type="entry name" value="Plug_dom_sf"/>
</dbReference>